<dbReference type="Gene3D" id="3.40.710.10">
    <property type="entry name" value="DD-peptidase/beta-lactamase superfamily"/>
    <property type="match status" value="1"/>
</dbReference>
<feature type="domain" description="Peptidase S12 Pab87-related C-terminal" evidence="3">
    <location>
        <begin position="382"/>
        <end position="469"/>
    </location>
</feature>
<dbReference type="InterPro" id="IPR021860">
    <property type="entry name" value="Peptidase_S12_Pab87-rel_C"/>
</dbReference>
<feature type="domain" description="Beta-lactamase-related" evidence="2">
    <location>
        <begin position="8"/>
        <end position="333"/>
    </location>
</feature>
<feature type="region of interest" description="Disordered" evidence="1">
    <location>
        <begin position="368"/>
        <end position="388"/>
    </location>
</feature>
<dbReference type="GO" id="GO:0016787">
    <property type="term" value="F:hydrolase activity"/>
    <property type="evidence" value="ECO:0007669"/>
    <property type="project" value="UniProtKB-KW"/>
</dbReference>
<name>A0ABP7QJ28_9ACTN</name>
<organism evidence="4 5">
    <name type="scientific">Streptomyces plumbiresistens</name>
    <dbReference type="NCBI Taxonomy" id="511811"/>
    <lineage>
        <taxon>Bacteria</taxon>
        <taxon>Bacillati</taxon>
        <taxon>Actinomycetota</taxon>
        <taxon>Actinomycetes</taxon>
        <taxon>Kitasatosporales</taxon>
        <taxon>Streptomycetaceae</taxon>
        <taxon>Streptomyces</taxon>
    </lineage>
</organism>
<evidence type="ECO:0000313" key="5">
    <source>
        <dbReference type="Proteomes" id="UP001500456"/>
    </source>
</evidence>
<protein>
    <submittedName>
        <fullName evidence="4">Serine hydrolase</fullName>
    </submittedName>
</protein>
<keyword evidence="4" id="KW-0378">Hydrolase</keyword>
<dbReference type="InterPro" id="IPR012338">
    <property type="entry name" value="Beta-lactam/transpept-like"/>
</dbReference>
<dbReference type="PANTHER" id="PTHR46825:SF15">
    <property type="entry name" value="BETA-LACTAMASE-RELATED DOMAIN-CONTAINING PROTEIN"/>
    <property type="match status" value="1"/>
</dbReference>
<dbReference type="PANTHER" id="PTHR46825">
    <property type="entry name" value="D-ALANYL-D-ALANINE-CARBOXYPEPTIDASE/ENDOPEPTIDASE AMPH"/>
    <property type="match status" value="1"/>
</dbReference>
<dbReference type="InterPro" id="IPR001466">
    <property type="entry name" value="Beta-lactam-related"/>
</dbReference>
<evidence type="ECO:0000313" key="4">
    <source>
        <dbReference type="EMBL" id="GAA3983416.1"/>
    </source>
</evidence>
<comment type="caution">
    <text evidence="4">The sequence shown here is derived from an EMBL/GenBank/DDBJ whole genome shotgun (WGS) entry which is preliminary data.</text>
</comment>
<dbReference type="InterPro" id="IPR050491">
    <property type="entry name" value="AmpC-like"/>
</dbReference>
<dbReference type="Proteomes" id="UP001500456">
    <property type="component" value="Unassembled WGS sequence"/>
</dbReference>
<dbReference type="SUPFAM" id="SSF56601">
    <property type="entry name" value="beta-lactamase/transpeptidase-like"/>
    <property type="match status" value="1"/>
</dbReference>
<accession>A0ABP7QJ28</accession>
<dbReference type="Gene3D" id="2.40.128.600">
    <property type="match status" value="1"/>
</dbReference>
<dbReference type="Pfam" id="PF11954">
    <property type="entry name" value="DUF3471"/>
    <property type="match status" value="1"/>
</dbReference>
<dbReference type="EMBL" id="BAAAZX010000003">
    <property type="protein sequence ID" value="GAA3983416.1"/>
    <property type="molecule type" value="Genomic_DNA"/>
</dbReference>
<keyword evidence="5" id="KW-1185">Reference proteome</keyword>
<sequence length="480" mass="51345">MDEAVGKLDGIVREGMDETGVPGVAVAVVYKDRVVHLTGFGTREAGRSAAVGPDTVFQLASLSKPLASTVVAGAVGDKVIDWDDPVVGHLPGFALKDRWVTEHVTVADLFAHRSGLPDHAGDLLEDLGYDRSYILGHLRHEPLTPFRVSYAYTNYGVTAAGEAVANAKDTTWEKLSEDTLYDLAGMNATSSRFADYARAGDKALTHVRGADGTWEARYVRDADAQSPAGGASSTARDMAAWLRLQLANGELGGERIIPAEPLERTHVPAIVSQPPPAPAGRTSFYGLGWNVGYDDLGRLRLSHSGAFALGANTNVTMLPGEQLGIVVLTNGQPVGLADAIALDFFDTAQHGRPTADWLDLVAKVYEQQEQEERSPTDYAEPPEDASAARADSAYTGTYASDYYGPLTVTATDGTLTMRLGPEPKTFRLTHYDGDTFSFETTGENATGPSGVTFRDVKDGKATRVTIEAFDENGLGTFTRE</sequence>
<evidence type="ECO:0000256" key="1">
    <source>
        <dbReference type="SAM" id="MobiDB-lite"/>
    </source>
</evidence>
<dbReference type="Pfam" id="PF00144">
    <property type="entry name" value="Beta-lactamase"/>
    <property type="match status" value="1"/>
</dbReference>
<reference evidence="5" key="1">
    <citation type="journal article" date="2019" name="Int. J. Syst. Evol. Microbiol.">
        <title>The Global Catalogue of Microorganisms (GCM) 10K type strain sequencing project: providing services to taxonomists for standard genome sequencing and annotation.</title>
        <authorList>
            <consortium name="The Broad Institute Genomics Platform"/>
            <consortium name="The Broad Institute Genome Sequencing Center for Infectious Disease"/>
            <person name="Wu L."/>
            <person name="Ma J."/>
        </authorList>
    </citation>
    <scope>NUCLEOTIDE SEQUENCE [LARGE SCALE GENOMIC DNA]</scope>
    <source>
        <strain evidence="5">JCM 16924</strain>
    </source>
</reference>
<gene>
    <name evidence="4" type="ORF">GCM10022232_14910</name>
</gene>
<proteinExistence type="predicted"/>
<evidence type="ECO:0000259" key="3">
    <source>
        <dbReference type="Pfam" id="PF11954"/>
    </source>
</evidence>
<evidence type="ECO:0000259" key="2">
    <source>
        <dbReference type="Pfam" id="PF00144"/>
    </source>
</evidence>